<dbReference type="Proteomes" id="UP000284416">
    <property type="component" value="Unassembled WGS sequence"/>
</dbReference>
<dbReference type="GO" id="GO:0016857">
    <property type="term" value="F:racemase and epimerase activity, acting on carbohydrates and derivatives"/>
    <property type="evidence" value="ECO:0007669"/>
    <property type="project" value="InterPro"/>
</dbReference>
<keyword evidence="1" id="KW-0479">Metal-binding</keyword>
<dbReference type="InterPro" id="IPR013785">
    <property type="entry name" value="Aldolase_TIM"/>
</dbReference>
<gene>
    <name evidence="3" type="ORF">D1B31_04510</name>
</gene>
<dbReference type="PANTHER" id="PTHR11749">
    <property type="entry name" value="RIBULOSE-5-PHOSPHATE-3-EPIMERASE"/>
    <property type="match status" value="1"/>
</dbReference>
<keyword evidence="2" id="KW-0413">Isomerase</keyword>
<dbReference type="GO" id="GO:0046872">
    <property type="term" value="F:metal ion binding"/>
    <property type="evidence" value="ECO:0007669"/>
    <property type="project" value="UniProtKB-KW"/>
</dbReference>
<dbReference type="GO" id="GO:0005975">
    <property type="term" value="P:carbohydrate metabolic process"/>
    <property type="evidence" value="ECO:0007669"/>
    <property type="project" value="InterPro"/>
</dbReference>
<evidence type="ECO:0000256" key="1">
    <source>
        <dbReference type="ARBA" id="ARBA00022723"/>
    </source>
</evidence>
<comment type="caution">
    <text evidence="3">The sequence shown here is derived from an EMBL/GenBank/DDBJ whole genome shotgun (WGS) entry which is preliminary data.</text>
</comment>
<evidence type="ECO:0000313" key="3">
    <source>
        <dbReference type="EMBL" id="RHW42843.1"/>
    </source>
</evidence>
<dbReference type="OrthoDB" id="5860373at2"/>
<name>A0A417YZ22_9BACI</name>
<organism evidence="3 4">
    <name type="scientific">Neobacillus notoginsengisoli</name>
    <dbReference type="NCBI Taxonomy" id="1578198"/>
    <lineage>
        <taxon>Bacteria</taxon>
        <taxon>Bacillati</taxon>
        <taxon>Bacillota</taxon>
        <taxon>Bacilli</taxon>
        <taxon>Bacillales</taxon>
        <taxon>Bacillaceae</taxon>
        <taxon>Neobacillus</taxon>
    </lineage>
</organism>
<keyword evidence="4" id="KW-1185">Reference proteome</keyword>
<dbReference type="SUPFAM" id="SSF51366">
    <property type="entry name" value="Ribulose-phoshate binding barrel"/>
    <property type="match status" value="1"/>
</dbReference>
<evidence type="ECO:0000313" key="4">
    <source>
        <dbReference type="Proteomes" id="UP000284416"/>
    </source>
</evidence>
<reference evidence="3 4" key="1">
    <citation type="journal article" date="2017" name="Int. J. Syst. Evol. Microbiol.">
        <title>Bacillus notoginsengisoli sp. nov., a novel bacterium isolated from the rhizosphere of Panax notoginseng.</title>
        <authorList>
            <person name="Zhang M.Y."/>
            <person name="Cheng J."/>
            <person name="Cai Y."/>
            <person name="Zhang T.Y."/>
            <person name="Wu Y.Y."/>
            <person name="Manikprabhu D."/>
            <person name="Li W.J."/>
            <person name="Zhang Y.X."/>
        </authorList>
    </citation>
    <scope>NUCLEOTIDE SEQUENCE [LARGE SCALE GENOMIC DNA]</scope>
    <source>
        <strain evidence="3 4">JCM 30743</strain>
    </source>
</reference>
<dbReference type="InterPro" id="IPR011060">
    <property type="entry name" value="RibuloseP-bd_barrel"/>
</dbReference>
<accession>A0A417YZ22</accession>
<dbReference type="RefSeq" id="WP_118919539.1">
    <property type="nucleotide sequence ID" value="NZ_QWEG01000002.1"/>
</dbReference>
<dbReference type="Gene3D" id="3.20.20.70">
    <property type="entry name" value="Aldolase class I"/>
    <property type="match status" value="1"/>
</dbReference>
<dbReference type="AlphaFoldDB" id="A0A417YZ22"/>
<dbReference type="EMBL" id="QWEG01000002">
    <property type="protein sequence ID" value="RHW42843.1"/>
    <property type="molecule type" value="Genomic_DNA"/>
</dbReference>
<sequence length="239" mass="26537">MKKYIKIAAGLAHVDYGHIADIVKEASEAGADYIHSDAADMYDLRNMQLMGGHQIIEGIRPVTDKPIECHIYTRECDRLFIEKIAAAGANMLIIPAEQFLGAPLAYIIHYCREFGLKIGLTIGCYTPLSFVEEAIYDIDRLHIVVHGVDETDGKDNWGWRRSSLDLVKRARALINEMNPKCELAVDGGLRHDNLDLMVAAEPDVIILSSGIFKYPEGITAGVKACREAIDKASIKYFGE</sequence>
<dbReference type="InterPro" id="IPR000056">
    <property type="entry name" value="Ribul_P_3_epim-like"/>
</dbReference>
<dbReference type="Pfam" id="PF00834">
    <property type="entry name" value="Ribul_P_3_epim"/>
    <property type="match status" value="1"/>
</dbReference>
<evidence type="ECO:0000256" key="2">
    <source>
        <dbReference type="ARBA" id="ARBA00023235"/>
    </source>
</evidence>
<protein>
    <submittedName>
        <fullName evidence="3">Pentose-5-phosphate 3-epimerase</fullName>
    </submittedName>
</protein>
<proteinExistence type="predicted"/>